<accession>A0A067HF32</accession>
<dbReference type="InterPro" id="IPR036093">
    <property type="entry name" value="NAC_dom_sf"/>
</dbReference>
<dbReference type="SUPFAM" id="SSF101941">
    <property type="entry name" value="NAC domain"/>
    <property type="match status" value="1"/>
</dbReference>
<evidence type="ECO:0000313" key="9">
    <source>
        <dbReference type="Proteomes" id="UP000027120"/>
    </source>
</evidence>
<keyword evidence="4" id="KW-0804">Transcription</keyword>
<comment type="subcellular location">
    <subcellularLocation>
        <location evidence="1">Nucleus</location>
    </subcellularLocation>
</comment>
<evidence type="ECO:0000259" key="7">
    <source>
        <dbReference type="PROSITE" id="PS51005"/>
    </source>
</evidence>
<keyword evidence="2" id="KW-0805">Transcription regulation</keyword>
<evidence type="ECO:0000256" key="1">
    <source>
        <dbReference type="ARBA" id="ARBA00004123"/>
    </source>
</evidence>
<keyword evidence="9" id="KW-1185">Reference proteome</keyword>
<name>A0A067HF32_CITSI</name>
<feature type="region of interest" description="Disordered" evidence="6">
    <location>
        <begin position="339"/>
        <end position="366"/>
    </location>
</feature>
<dbReference type="Gene3D" id="2.170.150.80">
    <property type="entry name" value="NAC domain"/>
    <property type="match status" value="1"/>
</dbReference>
<keyword evidence="5" id="KW-0539">Nucleus</keyword>
<dbReference type="OrthoDB" id="1891465at2759"/>
<dbReference type="EMBL" id="KK784873">
    <property type="protein sequence ID" value="KDO86597.1"/>
    <property type="molecule type" value="Genomic_DNA"/>
</dbReference>
<dbReference type="PROSITE" id="PS51005">
    <property type="entry name" value="NAC"/>
    <property type="match status" value="1"/>
</dbReference>
<evidence type="ECO:0000256" key="2">
    <source>
        <dbReference type="ARBA" id="ARBA00023015"/>
    </source>
</evidence>
<dbReference type="Pfam" id="PF02365">
    <property type="entry name" value="NAM"/>
    <property type="match status" value="1"/>
</dbReference>
<dbReference type="Proteomes" id="UP000027120">
    <property type="component" value="Unassembled WGS sequence"/>
</dbReference>
<dbReference type="InterPro" id="IPR003441">
    <property type="entry name" value="NAC-dom"/>
</dbReference>
<gene>
    <name evidence="8" type="ORF">CISIN_1g015853mg</name>
</gene>
<dbReference type="PANTHER" id="PTHR31744:SF221">
    <property type="entry name" value="NAC DOMAIN-CONTAINING PROTEIN 43-LIKE"/>
    <property type="match status" value="1"/>
</dbReference>
<dbReference type="KEGG" id="cit:102619657"/>
<dbReference type="STRING" id="2711.A0A067HF32"/>
<dbReference type="GO" id="GO:0006355">
    <property type="term" value="P:regulation of DNA-templated transcription"/>
    <property type="evidence" value="ECO:0007669"/>
    <property type="project" value="InterPro"/>
</dbReference>
<dbReference type="FunFam" id="2.170.150.80:FF:000003">
    <property type="entry name" value="NAC domain-containing protein"/>
    <property type="match status" value="1"/>
</dbReference>
<dbReference type="GO" id="GO:0005634">
    <property type="term" value="C:nucleus"/>
    <property type="evidence" value="ECO:0007669"/>
    <property type="project" value="UniProtKB-SubCell"/>
</dbReference>
<reference evidence="8 9" key="1">
    <citation type="submission" date="2014-04" db="EMBL/GenBank/DDBJ databases">
        <authorList>
            <consortium name="International Citrus Genome Consortium"/>
            <person name="Gmitter F."/>
            <person name="Chen C."/>
            <person name="Farmerie W."/>
            <person name="Harkins T."/>
            <person name="Desany B."/>
            <person name="Mohiuddin M."/>
            <person name="Kodira C."/>
            <person name="Borodovsky M."/>
            <person name="Lomsadze A."/>
            <person name="Burns P."/>
            <person name="Jenkins J."/>
            <person name="Prochnik S."/>
            <person name="Shu S."/>
            <person name="Chapman J."/>
            <person name="Pitluck S."/>
            <person name="Schmutz J."/>
            <person name="Rokhsar D."/>
        </authorList>
    </citation>
    <scope>NUCLEOTIDE SEQUENCE</scope>
</reference>
<proteinExistence type="predicted"/>
<dbReference type="PaxDb" id="2711-XP_006491359.1"/>
<keyword evidence="3" id="KW-0238">DNA-binding</keyword>
<dbReference type="AlphaFoldDB" id="A0A067HF32"/>
<evidence type="ECO:0000256" key="3">
    <source>
        <dbReference type="ARBA" id="ARBA00023125"/>
    </source>
</evidence>
<feature type="compositionally biased region" description="Low complexity" evidence="6">
    <location>
        <begin position="356"/>
        <end position="366"/>
    </location>
</feature>
<dbReference type="SMR" id="A0A067HF32"/>
<evidence type="ECO:0000256" key="5">
    <source>
        <dbReference type="ARBA" id="ARBA00023242"/>
    </source>
</evidence>
<feature type="domain" description="NAC" evidence="7">
    <location>
        <begin position="15"/>
        <end position="174"/>
    </location>
</feature>
<organism evidence="8 9">
    <name type="scientific">Citrus sinensis</name>
    <name type="common">Sweet orange</name>
    <name type="synonym">Citrus aurantium var. sinensis</name>
    <dbReference type="NCBI Taxonomy" id="2711"/>
    <lineage>
        <taxon>Eukaryota</taxon>
        <taxon>Viridiplantae</taxon>
        <taxon>Streptophyta</taxon>
        <taxon>Embryophyta</taxon>
        <taxon>Tracheophyta</taxon>
        <taxon>Spermatophyta</taxon>
        <taxon>Magnoliopsida</taxon>
        <taxon>eudicotyledons</taxon>
        <taxon>Gunneridae</taxon>
        <taxon>Pentapetalae</taxon>
        <taxon>rosids</taxon>
        <taxon>malvids</taxon>
        <taxon>Sapindales</taxon>
        <taxon>Rutaceae</taxon>
        <taxon>Aurantioideae</taxon>
        <taxon>Citrus</taxon>
    </lineage>
</organism>
<evidence type="ECO:0000313" key="8">
    <source>
        <dbReference type="EMBL" id="KDO86597.1"/>
    </source>
</evidence>
<dbReference type="GO" id="GO:0003677">
    <property type="term" value="F:DNA binding"/>
    <property type="evidence" value="ECO:0007669"/>
    <property type="project" value="UniProtKB-KW"/>
</dbReference>
<sequence length="399" mass="45094">MPESMSISVNGQSQVPPGFRFHPTEEELLHYYLRKKVSSEKIDLDVIRDVDLNKLEPWDIQEKCKIGSTPQSDWYFFSHKDKKYPTGTRTNRATAAGFWKATGRDKVIHSNCRRIGMRKTLVFYKGRAPHGQKSDWIMHEYRLDDNPNEITNVSNVMGDATQEESWVVCRIFKKKDHHKTLGSPTSSSINGNRMFNSCNEGSLEQILQHMGGTCKEESDEPNNNLRLYRAILGTGTGGFDHNDPFLKLPSLRSPNSSGSQNNYHHYPMPMVTEIEGSVSNQVSSSNLNNSVYHTETESSSGLTSWAALDRLVASQLNGQTETSRQLACFNEPTMAPYCNPTDDDHQHDFQLPPLRSSSILSSNSSYHGSEDYNNEIDIWNYTRSSSSSDPLCHASNNRL</sequence>
<dbReference type="eggNOG" id="ENOG502QSBA">
    <property type="taxonomic scope" value="Eukaryota"/>
</dbReference>
<dbReference type="PANTHER" id="PTHR31744">
    <property type="entry name" value="PROTEIN CUP-SHAPED COTYLEDON 2-RELATED"/>
    <property type="match status" value="1"/>
</dbReference>
<evidence type="ECO:0000256" key="4">
    <source>
        <dbReference type="ARBA" id="ARBA00023163"/>
    </source>
</evidence>
<protein>
    <recommendedName>
        <fullName evidence="7">NAC domain-containing protein</fullName>
    </recommendedName>
</protein>
<evidence type="ECO:0000256" key="6">
    <source>
        <dbReference type="SAM" id="MobiDB-lite"/>
    </source>
</evidence>